<accession>A0AAP0HND6</accession>
<comment type="caution">
    <text evidence="1">The sequence shown here is derived from an EMBL/GenBank/DDBJ whole genome shotgun (WGS) entry which is preliminary data.</text>
</comment>
<keyword evidence="2" id="KW-1185">Reference proteome</keyword>
<evidence type="ECO:0000313" key="1">
    <source>
        <dbReference type="EMBL" id="KAK9090912.1"/>
    </source>
</evidence>
<dbReference type="AlphaFoldDB" id="A0AAP0HND6"/>
<name>A0AAP0HND6_9MAGN</name>
<protein>
    <submittedName>
        <fullName evidence="1">Uncharacterized protein</fullName>
    </submittedName>
</protein>
<proteinExistence type="predicted"/>
<evidence type="ECO:0000313" key="2">
    <source>
        <dbReference type="Proteomes" id="UP001417504"/>
    </source>
</evidence>
<reference evidence="1 2" key="1">
    <citation type="submission" date="2024-01" db="EMBL/GenBank/DDBJ databases">
        <title>Genome assemblies of Stephania.</title>
        <authorList>
            <person name="Yang L."/>
        </authorList>
    </citation>
    <scope>NUCLEOTIDE SEQUENCE [LARGE SCALE GENOMIC DNA]</scope>
    <source>
        <strain evidence="1">QJT</strain>
        <tissue evidence="1">Leaf</tissue>
    </source>
</reference>
<dbReference type="EMBL" id="JBBNAE010000010">
    <property type="protein sequence ID" value="KAK9090912.1"/>
    <property type="molecule type" value="Genomic_DNA"/>
</dbReference>
<gene>
    <name evidence="1" type="ORF">Sjap_024089</name>
</gene>
<sequence>MTDEKICDEVLGQSPGYVMGLSYGPKPAPRNFVGSETNLEVVSLKRKSKPNKSKLRNNGL</sequence>
<dbReference type="Proteomes" id="UP001417504">
    <property type="component" value="Unassembled WGS sequence"/>
</dbReference>
<organism evidence="1 2">
    <name type="scientific">Stephania japonica</name>
    <dbReference type="NCBI Taxonomy" id="461633"/>
    <lineage>
        <taxon>Eukaryota</taxon>
        <taxon>Viridiplantae</taxon>
        <taxon>Streptophyta</taxon>
        <taxon>Embryophyta</taxon>
        <taxon>Tracheophyta</taxon>
        <taxon>Spermatophyta</taxon>
        <taxon>Magnoliopsida</taxon>
        <taxon>Ranunculales</taxon>
        <taxon>Menispermaceae</taxon>
        <taxon>Menispermoideae</taxon>
        <taxon>Cissampelideae</taxon>
        <taxon>Stephania</taxon>
    </lineage>
</organism>